<accession>H1LD51</accession>
<dbReference type="EMBL" id="AGRJ01000056">
    <property type="protein sequence ID" value="EHO53465.1"/>
    <property type="molecule type" value="Genomic_DNA"/>
</dbReference>
<protein>
    <submittedName>
        <fullName evidence="1">Uncharacterized protein</fullName>
    </submittedName>
</protein>
<dbReference type="Proteomes" id="UP000005025">
    <property type="component" value="Unassembled WGS sequence"/>
</dbReference>
<organism evidence="1 2">
    <name type="scientific">Lentilactobacillus kisonensis F0435</name>
    <dbReference type="NCBI Taxonomy" id="797516"/>
    <lineage>
        <taxon>Bacteria</taxon>
        <taxon>Bacillati</taxon>
        <taxon>Bacillota</taxon>
        <taxon>Bacilli</taxon>
        <taxon>Lactobacillales</taxon>
        <taxon>Lactobacillaceae</taxon>
        <taxon>Lentilactobacillus</taxon>
    </lineage>
</organism>
<sequence>MLLIISFPLKTSERSKALRSWSLSYLGRKSWAWISGRDGLGASFCFA</sequence>
<dbReference type="HOGENOM" id="CLU_214082_0_0_9"/>
<dbReference type="AlphaFoldDB" id="H1LD51"/>
<name>H1LD51_9LACO</name>
<evidence type="ECO:0000313" key="1">
    <source>
        <dbReference type="EMBL" id="EHO53465.1"/>
    </source>
</evidence>
<comment type="caution">
    <text evidence="1">The sequence shown here is derived from an EMBL/GenBank/DDBJ whole genome shotgun (WGS) entry which is preliminary data.</text>
</comment>
<evidence type="ECO:0000313" key="2">
    <source>
        <dbReference type="Proteomes" id="UP000005025"/>
    </source>
</evidence>
<reference evidence="1 2" key="1">
    <citation type="submission" date="2011-09" db="EMBL/GenBank/DDBJ databases">
        <authorList>
            <person name="Weinstock G."/>
            <person name="Sodergren E."/>
            <person name="Clifton S."/>
            <person name="Fulton L."/>
            <person name="Fulton B."/>
            <person name="Courtney L."/>
            <person name="Fronick C."/>
            <person name="Harrison M."/>
            <person name="Strong C."/>
            <person name="Farmer C."/>
            <person name="Delahaunty K."/>
            <person name="Markovic C."/>
            <person name="Hall O."/>
            <person name="Minx P."/>
            <person name="Tomlinson C."/>
            <person name="Mitreva M."/>
            <person name="Hou S."/>
            <person name="Chen J."/>
            <person name="Wollam A."/>
            <person name="Pepin K.H."/>
            <person name="Johnson M."/>
            <person name="Bhonagiri V."/>
            <person name="Zhang X."/>
            <person name="Suruliraj S."/>
            <person name="Warren W."/>
            <person name="Chinwalla A."/>
            <person name="Mardis E.R."/>
            <person name="Wilson R.K."/>
        </authorList>
    </citation>
    <scope>NUCLEOTIDE SEQUENCE [LARGE SCALE GENOMIC DNA]</scope>
    <source>
        <strain evidence="1 2">F0435</strain>
    </source>
</reference>
<proteinExistence type="predicted"/>
<gene>
    <name evidence="1" type="ORF">HMPREF9104_00514</name>
</gene>